<dbReference type="EMBL" id="PQFF01000011">
    <property type="protein sequence ID" value="RHZ89635.1"/>
    <property type="molecule type" value="Genomic_DNA"/>
</dbReference>
<name>A0A397JMR3_9GLOM</name>
<dbReference type="Proteomes" id="UP000266861">
    <property type="component" value="Unassembled WGS sequence"/>
</dbReference>
<evidence type="ECO:0000313" key="2">
    <source>
        <dbReference type="Proteomes" id="UP000266861"/>
    </source>
</evidence>
<accession>A0A397JMR3</accession>
<protein>
    <submittedName>
        <fullName evidence="1">Uncharacterized protein</fullName>
    </submittedName>
</protein>
<reference evidence="1 2" key="1">
    <citation type="submission" date="2018-08" db="EMBL/GenBank/DDBJ databases">
        <title>Genome and evolution of the arbuscular mycorrhizal fungus Diversispora epigaea (formerly Glomus versiforme) and its bacterial endosymbionts.</title>
        <authorList>
            <person name="Sun X."/>
            <person name="Fei Z."/>
            <person name="Harrison M."/>
        </authorList>
    </citation>
    <scope>NUCLEOTIDE SEQUENCE [LARGE SCALE GENOMIC DNA]</scope>
    <source>
        <strain evidence="1 2">IT104</strain>
    </source>
</reference>
<proteinExistence type="predicted"/>
<sequence length="168" mass="19115">MINGQVETGQQIGLFNILNKSNRMIPHTHDRFKGIYVEQYIRLSGFMDQLRNEIFSINGGSGDLKKFENTFANLNEVFLNEISIHLKASETKTGKQIHTQSARTTDQSENLEENIPNLELARKNLTGGNKSKSLKINKIKMNDLDLEVIELKDKDEVEVPIDEATVIR</sequence>
<dbReference type="OrthoDB" id="26722at2759"/>
<organism evidence="1 2">
    <name type="scientific">Diversispora epigaea</name>
    <dbReference type="NCBI Taxonomy" id="1348612"/>
    <lineage>
        <taxon>Eukaryota</taxon>
        <taxon>Fungi</taxon>
        <taxon>Fungi incertae sedis</taxon>
        <taxon>Mucoromycota</taxon>
        <taxon>Glomeromycotina</taxon>
        <taxon>Glomeromycetes</taxon>
        <taxon>Diversisporales</taxon>
        <taxon>Diversisporaceae</taxon>
        <taxon>Diversispora</taxon>
    </lineage>
</organism>
<comment type="caution">
    <text evidence="1">The sequence shown here is derived from an EMBL/GenBank/DDBJ whole genome shotgun (WGS) entry which is preliminary data.</text>
</comment>
<dbReference type="AlphaFoldDB" id="A0A397JMR3"/>
<gene>
    <name evidence="1" type="ORF">Glove_13g269</name>
</gene>
<keyword evidence="2" id="KW-1185">Reference proteome</keyword>
<evidence type="ECO:0000313" key="1">
    <source>
        <dbReference type="EMBL" id="RHZ89635.1"/>
    </source>
</evidence>